<reference evidence="3 4" key="1">
    <citation type="submission" date="2019-03" db="EMBL/GenBank/DDBJ databases">
        <authorList>
            <person name="Gaulin E."/>
            <person name="Dumas B."/>
        </authorList>
    </citation>
    <scope>NUCLEOTIDE SEQUENCE [LARGE SCALE GENOMIC DNA]</scope>
    <source>
        <strain evidence="3">CBS 568.67</strain>
    </source>
</reference>
<dbReference type="Proteomes" id="UP000332933">
    <property type="component" value="Unassembled WGS sequence"/>
</dbReference>
<gene>
    <name evidence="3" type="primary">Aste57867_10294</name>
    <name evidence="2" type="ORF">As57867_010254</name>
    <name evidence="3" type="ORF">ASTE57867_10294</name>
</gene>
<dbReference type="AlphaFoldDB" id="A0A485KPZ3"/>
<evidence type="ECO:0000313" key="2">
    <source>
        <dbReference type="EMBL" id="KAF0699138.1"/>
    </source>
</evidence>
<dbReference type="PANTHER" id="PTHR36749:SF1">
    <property type="entry name" value="F7O18.3 PROTEIN"/>
    <property type="match status" value="1"/>
</dbReference>
<evidence type="ECO:0000256" key="1">
    <source>
        <dbReference type="SAM" id="MobiDB-lite"/>
    </source>
</evidence>
<protein>
    <submittedName>
        <fullName evidence="3">Aste57867_10294 protein</fullName>
    </submittedName>
</protein>
<dbReference type="OrthoDB" id="64928at2759"/>
<proteinExistence type="predicted"/>
<organism evidence="3 4">
    <name type="scientific">Aphanomyces stellatus</name>
    <dbReference type="NCBI Taxonomy" id="120398"/>
    <lineage>
        <taxon>Eukaryota</taxon>
        <taxon>Sar</taxon>
        <taxon>Stramenopiles</taxon>
        <taxon>Oomycota</taxon>
        <taxon>Saprolegniomycetes</taxon>
        <taxon>Saprolegniales</taxon>
        <taxon>Verrucalvaceae</taxon>
        <taxon>Aphanomyces</taxon>
    </lineage>
</organism>
<accession>A0A485KPZ3</accession>
<evidence type="ECO:0000313" key="3">
    <source>
        <dbReference type="EMBL" id="VFT87168.1"/>
    </source>
</evidence>
<dbReference type="EMBL" id="CAADRA010005217">
    <property type="protein sequence ID" value="VFT87168.1"/>
    <property type="molecule type" value="Genomic_DNA"/>
</dbReference>
<feature type="region of interest" description="Disordered" evidence="1">
    <location>
        <begin position="1"/>
        <end position="38"/>
    </location>
</feature>
<keyword evidence="4" id="KW-1185">Reference proteome</keyword>
<name>A0A485KPZ3_9STRA</name>
<dbReference type="EMBL" id="VJMH01005196">
    <property type="protein sequence ID" value="KAF0699138.1"/>
    <property type="molecule type" value="Genomic_DNA"/>
</dbReference>
<feature type="region of interest" description="Disordered" evidence="1">
    <location>
        <begin position="50"/>
        <end position="78"/>
    </location>
</feature>
<sequence length="328" mass="36368">MNDPFARLTSAPAPRKRRHEDSDEEETDPYANLPSATKVPCVEKFPSLTDKAAHNDIESRPMPTAARSDGVNNAGEAKTKTPLDVDQTIEKLHGYMLVDKKFAKASQLFGALLEEQCTAPKPTEARMTLLMETLASVLTSKKERVHDPKARGDFAALVRLVDKHRDALLRASAFESDVIDNWVVDAVLHNDLFTDDTYVFAKAAKQIAAHITGRRDEAVEMENLGDVDALDAVLLPCLRTLMTRHGSSWAKTSVEMVMGLCTARRLSFREAAARTEVDAWTSQIHQRRVAPMGKQSAAAEMRKNIVAYNETQTGIKVGKSNHPLYNKE</sequence>
<reference evidence="2" key="2">
    <citation type="submission" date="2019-06" db="EMBL/GenBank/DDBJ databases">
        <title>Genomics analysis of Aphanomyces spp. identifies a new class of oomycete effector associated with host adaptation.</title>
        <authorList>
            <person name="Gaulin E."/>
        </authorList>
    </citation>
    <scope>NUCLEOTIDE SEQUENCE</scope>
    <source>
        <strain evidence="2">CBS 578.67</strain>
    </source>
</reference>
<dbReference type="PANTHER" id="PTHR36749">
    <property type="entry name" value="F7O18.3 PROTEIN"/>
    <property type="match status" value="1"/>
</dbReference>
<evidence type="ECO:0000313" key="4">
    <source>
        <dbReference type="Proteomes" id="UP000332933"/>
    </source>
</evidence>